<dbReference type="Proteomes" id="UP001151760">
    <property type="component" value="Unassembled WGS sequence"/>
</dbReference>
<keyword evidence="1" id="KW-0175">Coiled coil</keyword>
<evidence type="ECO:0008006" key="4">
    <source>
        <dbReference type="Google" id="ProtNLM"/>
    </source>
</evidence>
<feature type="coiled-coil region" evidence="1">
    <location>
        <begin position="289"/>
        <end position="316"/>
    </location>
</feature>
<name>A0ABQ4XD96_9ASTR</name>
<reference evidence="2" key="1">
    <citation type="journal article" date="2022" name="Int. J. Mol. Sci.">
        <title>Draft Genome of Tanacetum Coccineum: Genomic Comparison of Closely Related Tanacetum-Family Plants.</title>
        <authorList>
            <person name="Yamashiro T."/>
            <person name="Shiraishi A."/>
            <person name="Nakayama K."/>
            <person name="Satake H."/>
        </authorList>
    </citation>
    <scope>NUCLEOTIDE SEQUENCE</scope>
</reference>
<dbReference type="EMBL" id="BQNB010009396">
    <property type="protein sequence ID" value="GJS62948.1"/>
    <property type="molecule type" value="Genomic_DNA"/>
</dbReference>
<keyword evidence="3" id="KW-1185">Reference proteome</keyword>
<proteinExistence type="predicted"/>
<gene>
    <name evidence="2" type="ORF">Tco_0677512</name>
</gene>
<protein>
    <recommendedName>
        <fullName evidence="4">Integrase, catalytic region, zinc finger, CCHC-type, peptidase aspartic, catalytic</fullName>
    </recommendedName>
</protein>
<evidence type="ECO:0000256" key="1">
    <source>
        <dbReference type="SAM" id="Coils"/>
    </source>
</evidence>
<accession>A0ABQ4XD96</accession>
<reference evidence="2" key="2">
    <citation type="submission" date="2022-01" db="EMBL/GenBank/DDBJ databases">
        <authorList>
            <person name="Yamashiro T."/>
            <person name="Shiraishi A."/>
            <person name="Satake H."/>
            <person name="Nakayama K."/>
        </authorList>
    </citation>
    <scope>NUCLEOTIDE SEQUENCE</scope>
</reference>
<evidence type="ECO:0000313" key="2">
    <source>
        <dbReference type="EMBL" id="GJS62948.1"/>
    </source>
</evidence>
<evidence type="ECO:0000313" key="3">
    <source>
        <dbReference type="Proteomes" id="UP001151760"/>
    </source>
</evidence>
<sequence>MSTMAENVISVGAANRPPMLERSQYDSWKSRMLLYIRATPTTPASTRVRTIDDLTEAEKIHEAYDIRATNIVLQGLLPDVYTLVKHHTVFKEIWDIVKFLIEDVKLTKDMHNSSFNQLYAYLRQHEVHANEVQNRSILNNLTFVDDLNIDITSDINVISYDQYEKENKNEGVQDTTFSEQQDAVRMSIIEEMPYQVAKCNVVNQENKTVNESLTIELERYKEMVKFFKERHKFDLNDREKYIDSQMGGIIIDRNAKVVDFQKQIQTLKLQLSANFESHKNLSTTVAVLKKETKEKQDKYIEEFVDLEKKKKALENIVYKQGHIVQTMHMLTKP</sequence>
<organism evidence="2 3">
    <name type="scientific">Tanacetum coccineum</name>
    <dbReference type="NCBI Taxonomy" id="301880"/>
    <lineage>
        <taxon>Eukaryota</taxon>
        <taxon>Viridiplantae</taxon>
        <taxon>Streptophyta</taxon>
        <taxon>Embryophyta</taxon>
        <taxon>Tracheophyta</taxon>
        <taxon>Spermatophyta</taxon>
        <taxon>Magnoliopsida</taxon>
        <taxon>eudicotyledons</taxon>
        <taxon>Gunneridae</taxon>
        <taxon>Pentapetalae</taxon>
        <taxon>asterids</taxon>
        <taxon>campanulids</taxon>
        <taxon>Asterales</taxon>
        <taxon>Asteraceae</taxon>
        <taxon>Asteroideae</taxon>
        <taxon>Anthemideae</taxon>
        <taxon>Anthemidinae</taxon>
        <taxon>Tanacetum</taxon>
    </lineage>
</organism>
<comment type="caution">
    <text evidence="2">The sequence shown here is derived from an EMBL/GenBank/DDBJ whole genome shotgun (WGS) entry which is preliminary data.</text>
</comment>